<accession>A0ABS4AWL4</accession>
<comment type="caution">
    <text evidence="1">The sequence shown here is derived from an EMBL/GenBank/DDBJ whole genome shotgun (WGS) entry which is preliminary data.</text>
</comment>
<proteinExistence type="predicted"/>
<evidence type="ECO:0000313" key="1">
    <source>
        <dbReference type="EMBL" id="MBP0465753.1"/>
    </source>
</evidence>
<protein>
    <recommendedName>
        <fullName evidence="3">Heparinase</fullName>
    </recommendedName>
</protein>
<sequence>MGGTIGDAVRDGLARGLLRFRAAARVQDREAMAFAETPGGSRFDLAANAAAAEALAAFAPRDAEGALALIAAGQGPAPAALDRARLVVEDGAPRTLRIATPHHLFTGDLFRGELRQALHGDGAPFVLHGGNLAEFTLGGRRHCLDVEDAIVAAGVEATDDGVRLFHESILRGRGRFGPVRDVARLRYAYEIRAATPALLLTVTLAPLLPIGRVRATTACDAMSPAGAAPFAAIAAGGAWREVPAAENMTMAEGPVGFYAVRQAGPASRAARLRVVPHGPVLSVKTSAAAAGQLHWLLARHAAGRLAPGATLTVTEERLLLRGGDAPLAAPRGADAASRAPHGRLAAALARCGEGEAARRHLAALAPEETAPAELGHALLAALALGDGPAPLAARLLALEADGLFLAPGGAPARIEDQATTLRALALLQMDAPTPQLGAALARGLAALALTTLPGPRDAIAAGPAIAETAEALALLLRALRAAQAARARGAFALDDAAARRLALLAEIAHRLLQARIRAEGDALLVEGGPAAQAAVLAALAPAAEPALRAVA</sequence>
<dbReference type="Proteomes" id="UP000680815">
    <property type="component" value="Unassembled WGS sequence"/>
</dbReference>
<dbReference type="EMBL" id="JAGIYZ010000018">
    <property type="protein sequence ID" value="MBP0465753.1"/>
    <property type="molecule type" value="Genomic_DNA"/>
</dbReference>
<organism evidence="1 2">
    <name type="scientific">Roseomonas nitratireducens</name>
    <dbReference type="NCBI Taxonomy" id="2820810"/>
    <lineage>
        <taxon>Bacteria</taxon>
        <taxon>Pseudomonadati</taxon>
        <taxon>Pseudomonadota</taxon>
        <taxon>Alphaproteobacteria</taxon>
        <taxon>Acetobacterales</taxon>
        <taxon>Roseomonadaceae</taxon>
        <taxon>Roseomonas</taxon>
    </lineage>
</organism>
<name>A0ABS4AWL4_9PROT</name>
<gene>
    <name evidence="1" type="ORF">J5Y09_17630</name>
</gene>
<keyword evidence="2" id="KW-1185">Reference proteome</keyword>
<reference evidence="1 2" key="1">
    <citation type="submission" date="2021-03" db="EMBL/GenBank/DDBJ databases">
        <authorList>
            <person name="So Y."/>
        </authorList>
    </citation>
    <scope>NUCLEOTIDE SEQUENCE [LARGE SCALE GENOMIC DNA]</scope>
    <source>
        <strain evidence="1 2">PWR1</strain>
    </source>
</reference>
<dbReference type="RefSeq" id="WP_209353139.1">
    <property type="nucleotide sequence ID" value="NZ_JAGIYZ010000018.1"/>
</dbReference>
<evidence type="ECO:0008006" key="3">
    <source>
        <dbReference type="Google" id="ProtNLM"/>
    </source>
</evidence>
<evidence type="ECO:0000313" key="2">
    <source>
        <dbReference type="Proteomes" id="UP000680815"/>
    </source>
</evidence>